<sequence>MSDFSSFTGKFRARRNTLQESSAAKVTKRYRESLACNQCRKSKLRCDRAQPCSSLCQKRMLHLTLS</sequence>
<evidence type="ECO:0000313" key="2">
    <source>
        <dbReference type="Proteomes" id="UP001489719"/>
    </source>
</evidence>
<dbReference type="Proteomes" id="UP001489719">
    <property type="component" value="Unassembled WGS sequence"/>
</dbReference>
<keyword evidence="2" id="KW-1185">Reference proteome</keyword>
<evidence type="ECO:0000313" key="1">
    <source>
        <dbReference type="EMBL" id="KAK9320542.1"/>
    </source>
</evidence>
<name>A0ACC3TI40_9ASCO</name>
<comment type="caution">
    <text evidence="1">The sequence shown here is derived from an EMBL/GenBank/DDBJ whole genome shotgun (WGS) entry which is preliminary data.</text>
</comment>
<organism evidence="1 2">
    <name type="scientific">Lipomyces orientalis</name>
    <dbReference type="NCBI Taxonomy" id="1233043"/>
    <lineage>
        <taxon>Eukaryota</taxon>
        <taxon>Fungi</taxon>
        <taxon>Dikarya</taxon>
        <taxon>Ascomycota</taxon>
        <taxon>Saccharomycotina</taxon>
        <taxon>Lipomycetes</taxon>
        <taxon>Lipomycetales</taxon>
        <taxon>Lipomycetaceae</taxon>
        <taxon>Lipomyces</taxon>
    </lineage>
</organism>
<proteinExistence type="predicted"/>
<protein>
    <submittedName>
        <fullName evidence="1">Uncharacterized protein</fullName>
    </submittedName>
</protein>
<dbReference type="EMBL" id="MU970125">
    <property type="protein sequence ID" value="KAK9320542.1"/>
    <property type="molecule type" value="Genomic_DNA"/>
</dbReference>
<accession>A0ACC3TI40</accession>
<gene>
    <name evidence="1" type="ORF">V1517DRAFT_329144</name>
</gene>
<reference evidence="2" key="1">
    <citation type="journal article" date="2024" name="Front. Bioeng. Biotechnol.">
        <title>Genome-scale model development and genomic sequencing of the oleaginous clade Lipomyces.</title>
        <authorList>
            <person name="Czajka J.J."/>
            <person name="Han Y."/>
            <person name="Kim J."/>
            <person name="Mondo S.J."/>
            <person name="Hofstad B.A."/>
            <person name="Robles A."/>
            <person name="Haridas S."/>
            <person name="Riley R."/>
            <person name="LaButti K."/>
            <person name="Pangilinan J."/>
            <person name="Andreopoulos W."/>
            <person name="Lipzen A."/>
            <person name="Yan J."/>
            <person name="Wang M."/>
            <person name="Ng V."/>
            <person name="Grigoriev I.V."/>
            <person name="Spatafora J.W."/>
            <person name="Magnuson J.K."/>
            <person name="Baker S.E."/>
            <person name="Pomraning K.R."/>
        </authorList>
    </citation>
    <scope>NUCLEOTIDE SEQUENCE [LARGE SCALE GENOMIC DNA]</scope>
    <source>
        <strain evidence="2">CBS 10300</strain>
    </source>
</reference>